<feature type="region of interest" description="Disordered" evidence="1">
    <location>
        <begin position="55"/>
        <end position="78"/>
    </location>
</feature>
<dbReference type="EMBL" id="VSSQ01010146">
    <property type="protein sequence ID" value="MPM43544.1"/>
    <property type="molecule type" value="Genomic_DNA"/>
</dbReference>
<dbReference type="GO" id="GO:0015628">
    <property type="term" value="P:protein secretion by the type II secretion system"/>
    <property type="evidence" value="ECO:0007669"/>
    <property type="project" value="TreeGrafter"/>
</dbReference>
<dbReference type="PANTHER" id="PTHR21180:SF32">
    <property type="entry name" value="ENDONUCLEASE_EXONUCLEASE_PHOSPHATASE FAMILY DOMAIN-CONTAINING PROTEIN 1"/>
    <property type="match status" value="1"/>
</dbReference>
<name>A0A645A147_9ZZZZ</name>
<evidence type="ECO:0008006" key="4">
    <source>
        <dbReference type="Google" id="ProtNLM"/>
    </source>
</evidence>
<evidence type="ECO:0000313" key="3">
    <source>
        <dbReference type="EMBL" id="MPM43544.1"/>
    </source>
</evidence>
<dbReference type="Gene3D" id="1.10.150.280">
    <property type="entry name" value="AF1531-like domain"/>
    <property type="match status" value="1"/>
</dbReference>
<gene>
    <name evidence="3" type="ORF">SDC9_90221</name>
</gene>
<feature type="transmembrane region" description="Helical" evidence="2">
    <location>
        <begin position="12"/>
        <end position="31"/>
    </location>
</feature>
<comment type="caution">
    <text evidence="3">The sequence shown here is derived from an EMBL/GenBank/DDBJ whole genome shotgun (WGS) entry which is preliminary data.</text>
</comment>
<evidence type="ECO:0000256" key="1">
    <source>
        <dbReference type="SAM" id="MobiDB-lite"/>
    </source>
</evidence>
<dbReference type="SUPFAM" id="SSF47781">
    <property type="entry name" value="RuvA domain 2-like"/>
    <property type="match status" value="2"/>
</dbReference>
<evidence type="ECO:0000256" key="2">
    <source>
        <dbReference type="SAM" id="Phobius"/>
    </source>
</evidence>
<dbReference type="Pfam" id="PF12836">
    <property type="entry name" value="HHH_3"/>
    <property type="match status" value="2"/>
</dbReference>
<proteinExistence type="predicted"/>
<dbReference type="AlphaFoldDB" id="A0A645A147"/>
<dbReference type="InterPro" id="IPR051675">
    <property type="entry name" value="Endo/Exo/Phosphatase_dom_1"/>
</dbReference>
<reference evidence="3" key="1">
    <citation type="submission" date="2019-08" db="EMBL/GenBank/DDBJ databases">
        <authorList>
            <person name="Kucharzyk K."/>
            <person name="Murdoch R.W."/>
            <person name="Higgins S."/>
            <person name="Loffler F."/>
        </authorList>
    </citation>
    <scope>NUCLEOTIDE SEQUENCE</scope>
</reference>
<organism evidence="3">
    <name type="scientific">bioreactor metagenome</name>
    <dbReference type="NCBI Taxonomy" id="1076179"/>
    <lineage>
        <taxon>unclassified sequences</taxon>
        <taxon>metagenomes</taxon>
        <taxon>ecological metagenomes</taxon>
    </lineage>
</organism>
<keyword evidence="2" id="KW-0472">Membrane</keyword>
<keyword evidence="2" id="KW-1133">Transmembrane helix</keyword>
<protein>
    <recommendedName>
        <fullName evidence="4">Helix-hairpin-helix domain-containing protein</fullName>
    </recommendedName>
</protein>
<sequence>MRRDGKISVRESLAALTLLFAVISIQIVVFLTSSQMGKSTITYDGGAKELQQVSVTDSNGRGVSEPVTNGYGGGPPPTIKSITEKEVFDPEPVVKEAMLFAFDPNTVTLEQLQLMGLTTRQAMVVINYRTKGGRFFKREDFKKIYSLPAGFYEKVQDSILFEKRRDLNKSVIAELNSADSASLTAVPGIGPYFASAIVRLREKRGGIVMISQLLEIKGMDSSRLSAIIPYVLIDTTLVKKRDLDNLTYEEMSSNPYIGSYLARSILRLRDGAGGKGLSLSVLLMNQVINSEAMKILRYYFY</sequence>
<accession>A0A645A147</accession>
<dbReference type="GO" id="GO:0015627">
    <property type="term" value="C:type II protein secretion system complex"/>
    <property type="evidence" value="ECO:0007669"/>
    <property type="project" value="TreeGrafter"/>
</dbReference>
<keyword evidence="2" id="KW-0812">Transmembrane</keyword>
<dbReference type="InterPro" id="IPR010994">
    <property type="entry name" value="RuvA_2-like"/>
</dbReference>
<dbReference type="PANTHER" id="PTHR21180">
    <property type="entry name" value="ENDONUCLEASE/EXONUCLEASE/PHOSPHATASE FAMILY DOMAIN-CONTAINING PROTEIN 1"/>
    <property type="match status" value="1"/>
</dbReference>